<evidence type="ECO:0000313" key="2">
    <source>
        <dbReference type="Proteomes" id="UP000290013"/>
    </source>
</evidence>
<dbReference type="SUPFAM" id="SSF74653">
    <property type="entry name" value="TolA/TonB C-terminal domain"/>
    <property type="match status" value="1"/>
</dbReference>
<protein>
    <recommendedName>
        <fullName evidence="3">Protein TonB</fullName>
    </recommendedName>
</protein>
<sequence>MKHLEHNQEFRLNEILFQNRNKAYGAYVLRNESDRILTKALVIGASLLASVAVTPLLINAFKTTEVHVPVEPVYRPVDVDIIPAEPEKPKTVEVVKPVEPAPPPSVKQFDSQVVTPIRDADESKLVKEIPKDAVAGIKNDFEAKPADQNIHIPVTVNSGQGTIAQPKIITAAESDSDDAVKNPDILAVNADFEGGMNAFRNKVMNKFDVSSFQDEGSISTTVTFVVEKDGTISNIKTNGKDAGFNAEAVRTIKAVKGKWIPGKNKKGEPVRSLFKFPISMKFDN</sequence>
<accession>A0A4U8WPK2</accession>
<evidence type="ECO:0000313" key="1">
    <source>
        <dbReference type="EMBL" id="VFB04918.1"/>
    </source>
</evidence>
<dbReference type="RefSeq" id="WP_130915048.1">
    <property type="nucleotide sequence ID" value="NZ_LR215974.1"/>
</dbReference>
<name>A0A4U8WPK2_9FLAO</name>
<gene>
    <name evidence="1" type="ORF">NCTC12078_02971</name>
</gene>
<dbReference type="Gene3D" id="3.30.1150.10">
    <property type="match status" value="1"/>
</dbReference>
<dbReference type="EMBL" id="LR215974">
    <property type="protein sequence ID" value="VFB04918.1"/>
    <property type="molecule type" value="Genomic_DNA"/>
</dbReference>
<dbReference type="KEGG" id="ctai:NCTC12078_02971"/>
<dbReference type="Proteomes" id="UP000290013">
    <property type="component" value="Chromosome"/>
</dbReference>
<dbReference type="AlphaFoldDB" id="A0A4U8WPK2"/>
<evidence type="ECO:0008006" key="3">
    <source>
        <dbReference type="Google" id="ProtNLM"/>
    </source>
</evidence>
<reference evidence="1 2" key="1">
    <citation type="submission" date="2019-02" db="EMBL/GenBank/DDBJ databases">
        <authorList>
            <consortium name="Pathogen Informatics"/>
        </authorList>
    </citation>
    <scope>NUCLEOTIDE SEQUENCE [LARGE SCALE GENOMIC DNA]</scope>
    <source>
        <strain evidence="1 2">3012STDY6944375</strain>
    </source>
</reference>
<organism evidence="1 2">
    <name type="scientific">Chryseobacterium taihuense</name>
    <dbReference type="NCBI Taxonomy" id="1141221"/>
    <lineage>
        <taxon>Bacteria</taxon>
        <taxon>Pseudomonadati</taxon>
        <taxon>Bacteroidota</taxon>
        <taxon>Flavobacteriia</taxon>
        <taxon>Flavobacteriales</taxon>
        <taxon>Weeksellaceae</taxon>
        <taxon>Chryseobacterium group</taxon>
        <taxon>Chryseobacterium</taxon>
    </lineage>
</organism>
<proteinExistence type="predicted"/>